<dbReference type="EMBL" id="BLAU01000001">
    <property type="protein sequence ID" value="GET21795.1"/>
    <property type="molecule type" value="Genomic_DNA"/>
</dbReference>
<evidence type="ECO:0000259" key="7">
    <source>
        <dbReference type="PROSITE" id="PS50109"/>
    </source>
</evidence>
<dbReference type="SUPFAM" id="SSF55785">
    <property type="entry name" value="PYP-like sensor domain (PAS domain)"/>
    <property type="match status" value="3"/>
</dbReference>
<dbReference type="GO" id="GO:0009927">
    <property type="term" value="F:histidine phosphotransfer kinase activity"/>
    <property type="evidence" value="ECO:0007669"/>
    <property type="project" value="TreeGrafter"/>
</dbReference>
<evidence type="ECO:0000259" key="10">
    <source>
        <dbReference type="PROSITE" id="PS50113"/>
    </source>
</evidence>
<dbReference type="Gene3D" id="3.30.565.10">
    <property type="entry name" value="Histidine kinase-like ATPase, C-terminal domain"/>
    <property type="match status" value="1"/>
</dbReference>
<dbReference type="CDD" id="cd16922">
    <property type="entry name" value="HATPase_EvgS-ArcB-TorS-like"/>
    <property type="match status" value="1"/>
</dbReference>
<feature type="domain" description="Response regulatory" evidence="8">
    <location>
        <begin position="952"/>
        <end position="1067"/>
    </location>
</feature>
<evidence type="ECO:0000313" key="12">
    <source>
        <dbReference type="EMBL" id="PSK83322.1"/>
    </source>
</evidence>
<dbReference type="InterPro" id="IPR011006">
    <property type="entry name" value="CheY-like_superfamily"/>
</dbReference>
<dbReference type="PANTHER" id="PTHR43047:SF72">
    <property type="entry name" value="OSMOSENSING HISTIDINE PROTEIN KINASE SLN1"/>
    <property type="match status" value="1"/>
</dbReference>
<dbReference type="EC" id="2.7.13.3" evidence="2"/>
<dbReference type="SMART" id="SM00387">
    <property type="entry name" value="HATPase_c"/>
    <property type="match status" value="1"/>
</dbReference>
<dbReference type="InterPro" id="IPR001789">
    <property type="entry name" value="Sig_transdc_resp-reg_receiver"/>
</dbReference>
<dbReference type="InterPro" id="IPR013767">
    <property type="entry name" value="PAS_fold"/>
</dbReference>
<dbReference type="InterPro" id="IPR000014">
    <property type="entry name" value="PAS"/>
</dbReference>
<dbReference type="Pfam" id="PF00072">
    <property type="entry name" value="Response_reg"/>
    <property type="match status" value="1"/>
</dbReference>
<evidence type="ECO:0000313" key="11">
    <source>
        <dbReference type="EMBL" id="GET21795.1"/>
    </source>
</evidence>
<dbReference type="EMBL" id="PYGC01000004">
    <property type="protein sequence ID" value="PSK83322.1"/>
    <property type="molecule type" value="Genomic_DNA"/>
</dbReference>
<dbReference type="PROSITE" id="PS50112">
    <property type="entry name" value="PAS"/>
    <property type="match status" value="1"/>
</dbReference>
<dbReference type="NCBIfam" id="TIGR00229">
    <property type="entry name" value="sensory_box"/>
    <property type="match status" value="2"/>
</dbReference>
<dbReference type="InterPro" id="IPR000700">
    <property type="entry name" value="PAS-assoc_C"/>
</dbReference>
<proteinExistence type="predicted"/>
<dbReference type="InterPro" id="IPR003594">
    <property type="entry name" value="HATPase_dom"/>
</dbReference>
<dbReference type="Pfam" id="PF02518">
    <property type="entry name" value="HATPase_c"/>
    <property type="match status" value="1"/>
</dbReference>
<evidence type="ECO:0000256" key="4">
    <source>
        <dbReference type="ARBA" id="ARBA00022679"/>
    </source>
</evidence>
<dbReference type="PROSITE" id="PS50110">
    <property type="entry name" value="RESPONSE_REGULATORY"/>
    <property type="match status" value="1"/>
</dbReference>
<dbReference type="SUPFAM" id="SSF47384">
    <property type="entry name" value="Homodimeric domain of signal transducing histidine kinase"/>
    <property type="match status" value="1"/>
</dbReference>
<dbReference type="Pfam" id="PF00512">
    <property type="entry name" value="HisKA"/>
    <property type="match status" value="1"/>
</dbReference>
<dbReference type="Proteomes" id="UP000240621">
    <property type="component" value="Unassembled WGS sequence"/>
</dbReference>
<dbReference type="PRINTS" id="PR00344">
    <property type="entry name" value="BCTRLSENSOR"/>
</dbReference>
<dbReference type="CDD" id="cd17546">
    <property type="entry name" value="REC_hyHK_CKI1_RcsC-like"/>
    <property type="match status" value="1"/>
</dbReference>
<dbReference type="Gene3D" id="3.40.50.2300">
    <property type="match status" value="1"/>
</dbReference>
<dbReference type="PROSITE" id="PS50109">
    <property type="entry name" value="HIS_KIN"/>
    <property type="match status" value="1"/>
</dbReference>
<feature type="domain" description="PAS" evidence="9">
    <location>
        <begin position="559"/>
        <end position="629"/>
    </location>
</feature>
<dbReference type="CDD" id="cd00082">
    <property type="entry name" value="HisKA"/>
    <property type="match status" value="1"/>
</dbReference>
<dbReference type="InterPro" id="IPR036097">
    <property type="entry name" value="HisK_dim/P_sf"/>
</dbReference>
<dbReference type="Pfam" id="PF13426">
    <property type="entry name" value="PAS_9"/>
    <property type="match status" value="1"/>
</dbReference>
<evidence type="ECO:0000313" key="14">
    <source>
        <dbReference type="Proteomes" id="UP000396862"/>
    </source>
</evidence>
<name>A0A2P8CEG5_9BACT</name>
<evidence type="ECO:0000256" key="5">
    <source>
        <dbReference type="ARBA" id="ARBA00022777"/>
    </source>
</evidence>
<feature type="modified residue" description="4-aspartylphosphate" evidence="6">
    <location>
        <position position="1002"/>
    </location>
</feature>
<dbReference type="InterPro" id="IPR003661">
    <property type="entry name" value="HisK_dim/P_dom"/>
</dbReference>
<dbReference type="InterPro" id="IPR013655">
    <property type="entry name" value="PAS_fold_3"/>
</dbReference>
<dbReference type="InterPro" id="IPR035965">
    <property type="entry name" value="PAS-like_dom_sf"/>
</dbReference>
<dbReference type="SMART" id="SM00091">
    <property type="entry name" value="PAS"/>
    <property type="match status" value="3"/>
</dbReference>
<evidence type="ECO:0000256" key="3">
    <source>
        <dbReference type="ARBA" id="ARBA00022553"/>
    </source>
</evidence>
<dbReference type="GO" id="GO:0000155">
    <property type="term" value="F:phosphorelay sensor kinase activity"/>
    <property type="evidence" value="ECO:0007669"/>
    <property type="project" value="InterPro"/>
</dbReference>
<evidence type="ECO:0000259" key="9">
    <source>
        <dbReference type="PROSITE" id="PS50112"/>
    </source>
</evidence>
<dbReference type="AlphaFoldDB" id="A0A2P8CEG5"/>
<dbReference type="InterPro" id="IPR005467">
    <property type="entry name" value="His_kinase_dom"/>
</dbReference>
<gene>
    <name evidence="12" type="ORF">CLV93_104252</name>
    <name evidence="11" type="ORF">JCM18694_20410</name>
</gene>
<dbReference type="SMART" id="SM00448">
    <property type="entry name" value="REC"/>
    <property type="match status" value="1"/>
</dbReference>
<dbReference type="CDD" id="cd00130">
    <property type="entry name" value="PAS"/>
    <property type="match status" value="2"/>
</dbReference>
<evidence type="ECO:0000256" key="6">
    <source>
        <dbReference type="PROSITE-ProRule" id="PRU00169"/>
    </source>
</evidence>
<feature type="domain" description="PAC" evidence="10">
    <location>
        <begin position="632"/>
        <end position="685"/>
    </location>
</feature>
<evidence type="ECO:0000313" key="13">
    <source>
        <dbReference type="Proteomes" id="UP000240621"/>
    </source>
</evidence>
<comment type="catalytic activity">
    <reaction evidence="1">
        <text>ATP + protein L-histidine = ADP + protein N-phospho-L-histidine.</text>
        <dbReference type="EC" id="2.7.13.3"/>
    </reaction>
</comment>
<feature type="domain" description="Histidine kinase" evidence="7">
    <location>
        <begin position="703"/>
        <end position="924"/>
    </location>
</feature>
<organism evidence="12 13">
    <name type="scientific">Prolixibacter denitrificans</name>
    <dbReference type="NCBI Taxonomy" id="1541063"/>
    <lineage>
        <taxon>Bacteria</taxon>
        <taxon>Pseudomonadati</taxon>
        <taxon>Bacteroidota</taxon>
        <taxon>Bacteroidia</taxon>
        <taxon>Marinilabiliales</taxon>
        <taxon>Prolixibacteraceae</taxon>
        <taxon>Prolixibacter</taxon>
    </lineage>
</organism>
<evidence type="ECO:0000256" key="1">
    <source>
        <dbReference type="ARBA" id="ARBA00000085"/>
    </source>
</evidence>
<accession>A0A2P8CEG5</accession>
<dbReference type="InterPro" id="IPR036890">
    <property type="entry name" value="HATPase_C_sf"/>
</dbReference>
<dbReference type="GO" id="GO:0005886">
    <property type="term" value="C:plasma membrane"/>
    <property type="evidence" value="ECO:0007669"/>
    <property type="project" value="TreeGrafter"/>
</dbReference>
<dbReference type="Proteomes" id="UP000396862">
    <property type="component" value="Unassembled WGS sequence"/>
</dbReference>
<protein>
    <recommendedName>
        <fullName evidence="2">histidine kinase</fullName>
        <ecNumber evidence="2">2.7.13.3</ecNumber>
    </recommendedName>
</protein>
<dbReference type="PROSITE" id="PS50113">
    <property type="entry name" value="PAC"/>
    <property type="match status" value="1"/>
</dbReference>
<dbReference type="OrthoDB" id="9796457at2"/>
<dbReference type="Pfam" id="PF08447">
    <property type="entry name" value="PAS_3"/>
    <property type="match status" value="1"/>
</dbReference>
<keyword evidence="14" id="KW-1185">Reference proteome</keyword>
<dbReference type="Pfam" id="PF00989">
    <property type="entry name" value="PAS"/>
    <property type="match status" value="1"/>
</dbReference>
<dbReference type="SUPFAM" id="SSF52172">
    <property type="entry name" value="CheY-like"/>
    <property type="match status" value="1"/>
</dbReference>
<reference evidence="12 13" key="1">
    <citation type="submission" date="2018-03" db="EMBL/GenBank/DDBJ databases">
        <title>Genomic Encyclopedia of Archaeal and Bacterial Type Strains, Phase II (KMG-II): from individual species to whole genera.</title>
        <authorList>
            <person name="Goeker M."/>
        </authorList>
    </citation>
    <scope>NUCLEOTIDE SEQUENCE [LARGE SCALE GENOMIC DNA]</scope>
    <source>
        <strain evidence="12 13">DSM 27267</strain>
    </source>
</reference>
<dbReference type="SUPFAM" id="SSF55874">
    <property type="entry name" value="ATPase domain of HSP90 chaperone/DNA topoisomerase II/histidine kinase"/>
    <property type="match status" value="1"/>
</dbReference>
<dbReference type="Gene3D" id="3.30.450.20">
    <property type="entry name" value="PAS domain"/>
    <property type="match status" value="3"/>
</dbReference>
<dbReference type="InterPro" id="IPR004358">
    <property type="entry name" value="Sig_transdc_His_kin-like_C"/>
</dbReference>
<keyword evidence="5" id="KW-0418">Kinase</keyword>
<reference evidence="11 14" key="2">
    <citation type="submission" date="2019-10" db="EMBL/GenBank/DDBJ databases">
        <title>Prolixibacter strains distinguished by the presence of nitrate reductase genes were adept at nitrate-dependent anaerobic corrosion of metallic iron and carbon steel.</title>
        <authorList>
            <person name="Iino T."/>
            <person name="Shono N."/>
            <person name="Ito K."/>
            <person name="Nakamura R."/>
            <person name="Sueoka K."/>
            <person name="Harayama S."/>
            <person name="Ohkuma M."/>
        </authorList>
    </citation>
    <scope>NUCLEOTIDE SEQUENCE [LARGE SCALE GENOMIC DNA]</scope>
    <source>
        <strain evidence="11 14">MIC1-1</strain>
    </source>
</reference>
<dbReference type="SMART" id="SM00388">
    <property type="entry name" value="HisKA"/>
    <property type="match status" value="1"/>
</dbReference>
<evidence type="ECO:0000256" key="2">
    <source>
        <dbReference type="ARBA" id="ARBA00012438"/>
    </source>
</evidence>
<dbReference type="RefSeq" id="WP_106542113.1">
    <property type="nucleotide sequence ID" value="NZ_BLAU01000001.1"/>
</dbReference>
<dbReference type="GO" id="GO:0006355">
    <property type="term" value="P:regulation of DNA-templated transcription"/>
    <property type="evidence" value="ECO:0007669"/>
    <property type="project" value="InterPro"/>
</dbReference>
<keyword evidence="4" id="KW-0808">Transferase</keyword>
<dbReference type="PANTHER" id="PTHR43047">
    <property type="entry name" value="TWO-COMPONENT HISTIDINE PROTEIN KINASE"/>
    <property type="match status" value="1"/>
</dbReference>
<dbReference type="Gene3D" id="1.10.287.130">
    <property type="match status" value="1"/>
</dbReference>
<comment type="caution">
    <text evidence="12">The sequence shown here is derived from an EMBL/GenBank/DDBJ whole genome shotgun (WGS) entry which is preliminary data.</text>
</comment>
<keyword evidence="3 6" id="KW-0597">Phosphoprotein</keyword>
<evidence type="ECO:0000259" key="8">
    <source>
        <dbReference type="PROSITE" id="PS50110"/>
    </source>
</evidence>
<sequence>MDVGVSKMLEEWKNFLDHSRDPEFLLTSRGELVYCSPSAFQIANLRSFDLPATADNWLQLIHRSEREILLSKVKSAFETTYVPIPKTITITNSKGDTEKYFAVSQLISSADADMNLLRVTLREDKTRQNQSDEKQELLDKIIELVNGDTSLDRKLNEFLRLTCPQPNIKNLFIYFNRKDTDTPVYTCASEKEQFQIVTEQNRAFINIWNELLYHLEPAKDKLHVQRQELPENIASKLKDKGIDELYIFPIVPQNNVAAYLGIIPHKSLTFEESLWEEISRVLSLAWLIDNKRKRLIHYKEKLDWLLDTSGQWYWEFNPSKSKFVIDRHWMIKCGYTQNHWPKEEFIRYVHPNDRDAFVSQLDVASETRNQFFETEFRFQKSNGEYQAISCKGKTMFSHHSGRPRIVGVLNEVIPLETIQERFEQVFQLSPSYMVITQMATGTIVDVNQRFLDLIRKKKEEIVNTDFFKLGFISKETRENIREKLLREKKVINEEITIEVGEQKRFGLYSASIFMSDEEMLVLSSVQDFTEQKNTSNELKQHRENLNELIQHRTVELNKSKLYYETLIQEMTDYICHSLPDTTILFVNDAYCRYLGQPRENLIGKRWINFIPDASQDYIHEQIRIITETQKVHTFEINVPARNGKPETWVQWINVPIRNENGEITEIQSSGRDITNIKLIQAELNEAKEKAEASGRLKSAFLANISHEIRTPMNVILGFTNLLIDNDLNEEEREEFAGHITNNANLLLRVLDNILEISRIEAGSTAIEKAPCDINKMLENLCQEYENLAQPGVKIYNRPALKGPFSYMTDKRRMKQLLTNLMDNAVKFTSEGHIECGYKLHPTNHNFDKIEFYIKDTGIGVASDMIPLIFEPFRQADNGLTRQFGGTGLGLSIAKKLAELLGGTMNVNSVPGKQTIFSVTFPFQPSNQETTKKMIHNTADNKYHFVPDWQQHKVLIVEDVESNYQYIYSVLGKTGIQIVWASDGKEAIEYYKQNPDIDMILMDIKLPIMNGLDATQTLKRLNPDIPVIAVTAYAMAEDKEKCLEAGCDDFIVKPVNRFELLAKIENYFESQES</sequence>